<proteinExistence type="predicted"/>
<sequence>MDGRMDEYHWRAMGGFSLFSLFPFLSSSSSLFLPFLTAGEGEANDARYRRGKWIGTVHTRRDAGSSDGVEDGAGGEPA</sequence>
<gene>
    <name evidence="1" type="ORF">JOL62DRAFT_201789</name>
</gene>
<protein>
    <submittedName>
        <fullName evidence="1">Uncharacterized protein</fullName>
    </submittedName>
</protein>
<keyword evidence="2" id="KW-1185">Reference proteome</keyword>
<evidence type="ECO:0000313" key="2">
    <source>
        <dbReference type="Proteomes" id="UP001367316"/>
    </source>
</evidence>
<name>A0ABR1N1W6_9PEZI</name>
<dbReference type="Proteomes" id="UP001367316">
    <property type="component" value="Unassembled WGS sequence"/>
</dbReference>
<dbReference type="EMBL" id="JBBPBF010000027">
    <property type="protein sequence ID" value="KAK7608683.1"/>
    <property type="molecule type" value="Genomic_DNA"/>
</dbReference>
<accession>A0ABR1N1W6</accession>
<reference evidence="1 2" key="1">
    <citation type="submission" date="2024-04" db="EMBL/GenBank/DDBJ databases">
        <title>Phyllosticta paracitricarpa is synonymous to the EU quarantine fungus P. citricarpa based on phylogenomic analyses.</title>
        <authorList>
            <consortium name="Lawrence Berkeley National Laboratory"/>
            <person name="Van ingen-buijs V.A."/>
            <person name="Van westerhoven A.C."/>
            <person name="Haridas S."/>
            <person name="Skiadas P."/>
            <person name="Martin F."/>
            <person name="Groenewald J.Z."/>
            <person name="Crous P.W."/>
            <person name="Seidl M.F."/>
        </authorList>
    </citation>
    <scope>NUCLEOTIDE SEQUENCE [LARGE SCALE GENOMIC DNA]</scope>
    <source>
        <strain evidence="1 2">CBS 141358</strain>
    </source>
</reference>
<evidence type="ECO:0000313" key="1">
    <source>
        <dbReference type="EMBL" id="KAK7608683.1"/>
    </source>
</evidence>
<comment type="caution">
    <text evidence="1">The sequence shown here is derived from an EMBL/GenBank/DDBJ whole genome shotgun (WGS) entry which is preliminary data.</text>
</comment>
<organism evidence="1 2">
    <name type="scientific">Phyllosticta paracitricarpa</name>
    <dbReference type="NCBI Taxonomy" id="2016321"/>
    <lineage>
        <taxon>Eukaryota</taxon>
        <taxon>Fungi</taxon>
        <taxon>Dikarya</taxon>
        <taxon>Ascomycota</taxon>
        <taxon>Pezizomycotina</taxon>
        <taxon>Dothideomycetes</taxon>
        <taxon>Dothideomycetes incertae sedis</taxon>
        <taxon>Botryosphaeriales</taxon>
        <taxon>Phyllostictaceae</taxon>
        <taxon>Phyllosticta</taxon>
    </lineage>
</organism>